<reference evidence="4 6" key="1">
    <citation type="submission" date="2019-07" db="EMBL/GenBank/DDBJ databases">
        <title>Whole genome shotgun sequence of Halomonas pacifica NBRC 102220.</title>
        <authorList>
            <person name="Hosoyama A."/>
            <person name="Uohara A."/>
            <person name="Ohji S."/>
            <person name="Ichikawa N."/>
        </authorList>
    </citation>
    <scope>NUCLEOTIDE SEQUENCE [LARGE SCALE GENOMIC DNA]</scope>
    <source>
        <strain evidence="4 6">NBRC 102220</strain>
    </source>
</reference>
<dbReference type="OrthoDB" id="7069135at2"/>
<dbReference type="InterPro" id="IPR052521">
    <property type="entry name" value="Cell_div_SPOR-domain"/>
</dbReference>
<dbReference type="Gene3D" id="3.30.70.1070">
    <property type="entry name" value="Sporulation related repeat"/>
    <property type="match status" value="1"/>
</dbReference>
<feature type="region of interest" description="Disordered" evidence="1">
    <location>
        <begin position="31"/>
        <end position="144"/>
    </location>
</feature>
<protein>
    <submittedName>
        <fullName evidence="4">Cell division protein</fullName>
    </submittedName>
    <submittedName>
        <fullName evidence="5">SPOR domain-containing protein</fullName>
    </submittedName>
</protein>
<organism evidence="4 6">
    <name type="scientific">Bisbaumannia pacifica</name>
    <dbReference type="NCBI Taxonomy" id="77098"/>
    <lineage>
        <taxon>Bacteria</taxon>
        <taxon>Pseudomonadati</taxon>
        <taxon>Pseudomonadota</taxon>
        <taxon>Gammaproteobacteria</taxon>
        <taxon>Oceanospirillales</taxon>
        <taxon>Halomonadaceae</taxon>
        <taxon>Bisbaumannia</taxon>
    </lineage>
</organism>
<comment type="caution">
    <text evidence="4">The sequence shown here is derived from an EMBL/GenBank/DDBJ whole genome shotgun (WGS) entry which is preliminary data.</text>
</comment>
<dbReference type="InterPro" id="IPR036680">
    <property type="entry name" value="SPOR-like_sf"/>
</dbReference>
<gene>
    <name evidence="4" type="ORF">HPA02_27490</name>
    <name evidence="5" type="ORF">I7V36_00110</name>
</gene>
<dbReference type="PROSITE" id="PS51724">
    <property type="entry name" value="SPOR"/>
    <property type="match status" value="1"/>
</dbReference>
<keyword evidence="2" id="KW-0812">Transmembrane</keyword>
<dbReference type="PANTHER" id="PTHR38687:SF1">
    <property type="entry name" value="CELL DIVISION PROTEIN DEDD"/>
    <property type="match status" value="1"/>
</dbReference>
<dbReference type="GO" id="GO:0032506">
    <property type="term" value="P:cytokinetic process"/>
    <property type="evidence" value="ECO:0007669"/>
    <property type="project" value="TreeGrafter"/>
</dbReference>
<evidence type="ECO:0000313" key="5">
    <source>
        <dbReference type="EMBL" id="MBH8578488.1"/>
    </source>
</evidence>
<keyword evidence="2" id="KW-0472">Membrane</keyword>
<dbReference type="Proteomes" id="UP000321275">
    <property type="component" value="Unassembled WGS sequence"/>
</dbReference>
<dbReference type="GO" id="GO:0030428">
    <property type="term" value="C:cell septum"/>
    <property type="evidence" value="ECO:0007669"/>
    <property type="project" value="TreeGrafter"/>
</dbReference>
<feature type="domain" description="SPOR" evidence="3">
    <location>
        <begin position="143"/>
        <end position="219"/>
    </location>
</feature>
<evidence type="ECO:0000313" key="7">
    <source>
        <dbReference type="Proteomes" id="UP000651738"/>
    </source>
</evidence>
<accession>A0A510XAK7</accession>
<dbReference type="EMBL" id="JAEDAF010000001">
    <property type="protein sequence ID" value="MBH8578488.1"/>
    <property type="molecule type" value="Genomic_DNA"/>
</dbReference>
<dbReference type="AlphaFoldDB" id="A0A510XAK7"/>
<dbReference type="PANTHER" id="PTHR38687">
    <property type="entry name" value="CELL DIVISION PROTEIN DEDD-RELATED"/>
    <property type="match status" value="1"/>
</dbReference>
<dbReference type="RefSeq" id="WP_146803796.1">
    <property type="nucleotide sequence ID" value="NZ_BJUK01000037.1"/>
</dbReference>
<evidence type="ECO:0000256" key="2">
    <source>
        <dbReference type="SAM" id="Phobius"/>
    </source>
</evidence>
<keyword evidence="4" id="KW-0132">Cell division</keyword>
<evidence type="ECO:0000313" key="6">
    <source>
        <dbReference type="Proteomes" id="UP000321275"/>
    </source>
</evidence>
<proteinExistence type="predicted"/>
<dbReference type="GO" id="GO:0042834">
    <property type="term" value="F:peptidoglycan binding"/>
    <property type="evidence" value="ECO:0007669"/>
    <property type="project" value="InterPro"/>
</dbReference>
<feature type="transmembrane region" description="Helical" evidence="2">
    <location>
        <begin position="9"/>
        <end position="27"/>
    </location>
</feature>
<keyword evidence="4" id="KW-0131">Cell cycle</keyword>
<feature type="compositionally biased region" description="Low complexity" evidence="1">
    <location>
        <begin position="74"/>
        <end position="107"/>
    </location>
</feature>
<reference evidence="5 7" key="2">
    <citation type="submission" date="2020-12" db="EMBL/GenBank/DDBJ databases">
        <title>Draft genome sequence of Halomonas pacifica strain CARE-V15.</title>
        <authorList>
            <person name="Vignesh N."/>
            <person name="Thabitha A."/>
            <person name="Saravanan R."/>
            <person name="Manigandan V."/>
        </authorList>
    </citation>
    <scope>NUCLEOTIDE SEQUENCE [LARGE SCALE GENOMIC DNA]</scope>
    <source>
        <strain evidence="5 7">CARE-V15</strain>
    </source>
</reference>
<dbReference type="Pfam" id="PF05036">
    <property type="entry name" value="SPOR"/>
    <property type="match status" value="1"/>
</dbReference>
<dbReference type="SUPFAM" id="SSF110997">
    <property type="entry name" value="Sporulation related repeat"/>
    <property type="match status" value="1"/>
</dbReference>
<dbReference type="EMBL" id="BJUK01000037">
    <property type="protein sequence ID" value="GEK48466.1"/>
    <property type="molecule type" value="Genomic_DNA"/>
</dbReference>
<evidence type="ECO:0000259" key="3">
    <source>
        <dbReference type="PROSITE" id="PS51724"/>
    </source>
</evidence>
<dbReference type="InterPro" id="IPR007730">
    <property type="entry name" value="SPOR-like_dom"/>
</dbReference>
<keyword evidence="2" id="KW-1133">Transmembrane helix</keyword>
<name>A0A510XAK7_9GAMM</name>
<dbReference type="Proteomes" id="UP000651738">
    <property type="component" value="Unassembled WGS sequence"/>
</dbReference>
<keyword evidence="6" id="KW-1185">Reference proteome</keyword>
<dbReference type="GO" id="GO:0032153">
    <property type="term" value="C:cell division site"/>
    <property type="evidence" value="ECO:0007669"/>
    <property type="project" value="TreeGrafter"/>
</dbReference>
<sequence length="221" mass="23552">MKYGMRERLSGAVILIALGVIFVPMLFDEPAPREERPQPVLTIEQPIEVDRTPVEEPTPPASLGEVEAEGGSDGPSSPGGLTALPEAPAPAASEPEVVRQAPEVEAPVEPEPQPAPEPEAREPASDPIAELARAAQSGGDARPAVAGDWAVQAGSFGEPANAERLERQLSEQGFRAYRRPRDNGLTTVYVGPFESSEAGERARGELKDRANIQGLLIRVRE</sequence>
<evidence type="ECO:0000313" key="4">
    <source>
        <dbReference type="EMBL" id="GEK48466.1"/>
    </source>
</evidence>
<evidence type="ECO:0000256" key="1">
    <source>
        <dbReference type="SAM" id="MobiDB-lite"/>
    </source>
</evidence>